<reference evidence="1 2" key="1">
    <citation type="submission" date="2020-01" db="EMBL/GenBank/DDBJ databases">
        <authorList>
            <person name="Kim M.K."/>
        </authorList>
    </citation>
    <scope>NUCLEOTIDE SEQUENCE [LARGE SCALE GENOMIC DNA]</scope>
    <source>
        <strain evidence="1 2">172606-1</strain>
    </source>
</reference>
<protein>
    <submittedName>
        <fullName evidence="1">Uncharacterized protein</fullName>
    </submittedName>
</protein>
<dbReference type="AlphaFoldDB" id="A0A6C0GRU8"/>
<evidence type="ECO:0000313" key="2">
    <source>
        <dbReference type="Proteomes" id="UP000480178"/>
    </source>
</evidence>
<evidence type="ECO:0000313" key="1">
    <source>
        <dbReference type="EMBL" id="QHT70815.1"/>
    </source>
</evidence>
<organism evidence="1 2">
    <name type="scientific">Rhodocytophaga rosea</name>
    <dbReference type="NCBI Taxonomy" id="2704465"/>
    <lineage>
        <taxon>Bacteria</taxon>
        <taxon>Pseudomonadati</taxon>
        <taxon>Bacteroidota</taxon>
        <taxon>Cytophagia</taxon>
        <taxon>Cytophagales</taxon>
        <taxon>Rhodocytophagaceae</taxon>
        <taxon>Rhodocytophaga</taxon>
    </lineage>
</organism>
<keyword evidence="2" id="KW-1185">Reference proteome</keyword>
<name>A0A6C0GRU8_9BACT</name>
<gene>
    <name evidence="1" type="ORF">GXP67_31280</name>
</gene>
<sequence length="126" mass="15094">MKTVKPPPEILTAEQKQFIENSPAESRRHWELIWKESNIIYSYQRQTRPSQFDEQDWLEWLEELPSEFRQQMQAVGYKQGQTEIGFLLAMIEKDRLRMKAYMDQHMSREEQAELKALMGSDKNALE</sequence>
<dbReference type="EMBL" id="CP048222">
    <property type="protein sequence ID" value="QHT70815.1"/>
    <property type="molecule type" value="Genomic_DNA"/>
</dbReference>
<accession>A0A6C0GRU8</accession>
<dbReference type="RefSeq" id="WP_162446778.1">
    <property type="nucleotide sequence ID" value="NZ_CP048222.1"/>
</dbReference>
<dbReference type="KEGG" id="rhoz:GXP67_31280"/>
<dbReference type="Proteomes" id="UP000480178">
    <property type="component" value="Chromosome"/>
</dbReference>
<proteinExistence type="predicted"/>